<evidence type="ECO:0000256" key="1">
    <source>
        <dbReference type="SAM" id="MobiDB-lite"/>
    </source>
</evidence>
<name>A0A8C7WIW1_ONCMY</name>
<keyword evidence="3" id="KW-1185">Reference proteome</keyword>
<evidence type="ECO:0000313" key="2">
    <source>
        <dbReference type="Ensembl" id="ENSOMYP00000104154.2"/>
    </source>
</evidence>
<evidence type="ECO:0000313" key="3">
    <source>
        <dbReference type="Proteomes" id="UP000694395"/>
    </source>
</evidence>
<dbReference type="InterPro" id="IPR026213">
    <property type="entry name" value="GRINL1"/>
</dbReference>
<dbReference type="GO" id="GO:0006368">
    <property type="term" value="P:transcription elongation by RNA polymerase II"/>
    <property type="evidence" value="ECO:0007669"/>
    <property type="project" value="InterPro"/>
</dbReference>
<dbReference type="InterPro" id="IPR051375">
    <property type="entry name" value="Tuftelin_GRINL1A/MYZAP/CCD68"/>
</dbReference>
<organism evidence="2 3">
    <name type="scientific">Oncorhynchus mykiss</name>
    <name type="common">Rainbow trout</name>
    <name type="synonym">Salmo gairdneri</name>
    <dbReference type="NCBI Taxonomy" id="8022"/>
    <lineage>
        <taxon>Eukaryota</taxon>
        <taxon>Metazoa</taxon>
        <taxon>Chordata</taxon>
        <taxon>Craniata</taxon>
        <taxon>Vertebrata</taxon>
        <taxon>Euteleostomi</taxon>
        <taxon>Actinopterygii</taxon>
        <taxon>Neopterygii</taxon>
        <taxon>Teleostei</taxon>
        <taxon>Protacanthopterygii</taxon>
        <taxon>Salmoniformes</taxon>
        <taxon>Salmonidae</taxon>
        <taxon>Salmoninae</taxon>
        <taxon>Oncorhynchus</taxon>
    </lineage>
</organism>
<dbReference type="Proteomes" id="UP000694395">
    <property type="component" value="Chromosome 26"/>
</dbReference>
<dbReference type="PANTHER" id="PTHR23171:SF4">
    <property type="entry name" value="TUFTELIN"/>
    <property type="match status" value="1"/>
</dbReference>
<dbReference type="GeneTree" id="ENSGT00950000183065"/>
<dbReference type="Ensembl" id="ENSOMYT00000112932.2">
    <property type="protein sequence ID" value="ENSOMYP00000104154.2"/>
    <property type="gene ID" value="ENSOMYG00000046796.2"/>
</dbReference>
<reference evidence="2" key="1">
    <citation type="submission" date="2020-07" db="EMBL/GenBank/DDBJ databases">
        <title>A long reads based de novo assembly of the rainbow trout Arlee double haploid line genome.</title>
        <authorList>
            <person name="Gao G."/>
            <person name="Palti Y."/>
        </authorList>
    </citation>
    <scope>NUCLEOTIDE SEQUENCE [LARGE SCALE GENOMIC DNA]</scope>
</reference>
<reference evidence="2" key="2">
    <citation type="submission" date="2025-08" db="UniProtKB">
        <authorList>
            <consortium name="Ensembl"/>
        </authorList>
    </citation>
    <scope>IDENTIFICATION</scope>
</reference>
<dbReference type="Pfam" id="PF15328">
    <property type="entry name" value="GCOM2"/>
    <property type="match status" value="1"/>
</dbReference>
<protein>
    <submittedName>
        <fullName evidence="2">RNA polymerase II subunit M</fullName>
    </submittedName>
</protein>
<accession>A0A8C7WIW1</accession>
<reference evidence="2" key="3">
    <citation type="submission" date="2025-09" db="UniProtKB">
        <authorList>
            <consortium name="Ensembl"/>
        </authorList>
    </citation>
    <scope>IDENTIFICATION</scope>
</reference>
<feature type="compositionally biased region" description="Polar residues" evidence="1">
    <location>
        <begin position="132"/>
        <end position="152"/>
    </location>
</feature>
<sequence>MTSLLPYLPFLTSFGQVGVLKTKSKEELGELLGFIQTLPDKGKKISDFAERLCLALAHNEEEEMKQDMLSSVRTELQSKYQQTLTCWGHSSWKCPRIGRLTSLCPNGGDAGASLDSDRTKDSDLAEALQRVTLSDHSTGSSGSPKDTFNRPATRNLFLGRQPQKKLHYIEVLARTEKDPAMRRHYGNALVFSPTNSYINSSLLSVEARREQDRKHIDDVTAARLPLLHYSPAQLLTLEQSADLLLEQTRKHQDLQAKLAAQKLSEGLRFSTGSYVVEGGPLGAYREVHDDVAQLSSEED</sequence>
<dbReference type="GO" id="GO:0005634">
    <property type="term" value="C:nucleus"/>
    <property type="evidence" value="ECO:0007669"/>
    <property type="project" value="InterPro"/>
</dbReference>
<dbReference type="AlphaFoldDB" id="A0A8C7WIW1"/>
<dbReference type="GO" id="GO:0003711">
    <property type="term" value="F:transcription elongation factor activity"/>
    <property type="evidence" value="ECO:0007669"/>
    <property type="project" value="InterPro"/>
</dbReference>
<feature type="region of interest" description="Disordered" evidence="1">
    <location>
        <begin position="132"/>
        <end position="154"/>
    </location>
</feature>
<proteinExistence type="predicted"/>
<dbReference type="GO" id="GO:0035556">
    <property type="term" value="P:intracellular signal transduction"/>
    <property type="evidence" value="ECO:0007669"/>
    <property type="project" value="TreeGrafter"/>
</dbReference>
<dbReference type="PANTHER" id="PTHR23171">
    <property type="entry name" value="GDOWN1"/>
    <property type="match status" value="1"/>
</dbReference>